<dbReference type="GO" id="GO:0005524">
    <property type="term" value="F:ATP binding"/>
    <property type="evidence" value="ECO:0007669"/>
    <property type="project" value="UniProtKB-UniRule"/>
</dbReference>
<gene>
    <name evidence="7" type="ORF">Desaf_3166</name>
</gene>
<dbReference type="InterPro" id="IPR053931">
    <property type="entry name" value="RapZ_C"/>
</dbReference>
<proteinExistence type="inferred from homology"/>
<feature type="domain" description="RapZ-like N-terminal" evidence="5">
    <location>
        <begin position="8"/>
        <end position="161"/>
    </location>
</feature>
<dbReference type="EMBL" id="CP003221">
    <property type="protein sequence ID" value="EGJ51463.1"/>
    <property type="molecule type" value="Genomic_DNA"/>
</dbReference>
<keyword evidence="3 4" id="KW-0342">GTP-binding</keyword>
<keyword evidence="1 4" id="KW-0547">Nucleotide-binding</keyword>
<dbReference type="HAMAP" id="MF_00636">
    <property type="entry name" value="RapZ_like"/>
    <property type="match status" value="1"/>
</dbReference>
<dbReference type="NCBIfam" id="NF003828">
    <property type="entry name" value="PRK05416.1"/>
    <property type="match status" value="1"/>
</dbReference>
<dbReference type="RefSeq" id="WP_014261098.1">
    <property type="nucleotide sequence ID" value="NC_016629.1"/>
</dbReference>
<evidence type="ECO:0000259" key="6">
    <source>
        <dbReference type="Pfam" id="PF22740"/>
    </source>
</evidence>
<name>F3Z3C3_DESAF</name>
<dbReference type="SUPFAM" id="SSF52540">
    <property type="entry name" value="P-loop containing nucleoside triphosphate hydrolases"/>
    <property type="match status" value="1"/>
</dbReference>
<organism evidence="7 8">
    <name type="scientific">Desulfocurvibacter africanus subsp. africanus str. Walvis Bay</name>
    <dbReference type="NCBI Taxonomy" id="690850"/>
    <lineage>
        <taxon>Bacteria</taxon>
        <taxon>Pseudomonadati</taxon>
        <taxon>Thermodesulfobacteriota</taxon>
        <taxon>Desulfovibrionia</taxon>
        <taxon>Desulfovibrionales</taxon>
        <taxon>Desulfovibrionaceae</taxon>
        <taxon>Desulfocurvibacter</taxon>
    </lineage>
</organism>
<evidence type="ECO:0000256" key="4">
    <source>
        <dbReference type="HAMAP-Rule" id="MF_00636"/>
    </source>
</evidence>
<dbReference type="eggNOG" id="COG1660">
    <property type="taxonomic scope" value="Bacteria"/>
</dbReference>
<dbReference type="InterPro" id="IPR053930">
    <property type="entry name" value="RapZ-like_N"/>
</dbReference>
<dbReference type="PANTHER" id="PTHR30448:SF0">
    <property type="entry name" value="RNASE ADAPTER PROTEIN RAPZ"/>
    <property type="match status" value="1"/>
</dbReference>
<reference evidence="7 8" key="1">
    <citation type="journal article" date="2011" name="J. Bacteriol.">
        <title>Genome sequence of the mercury-methylating and pleomorphic Desulfovibrio africanus Strain Walvis Bay.</title>
        <authorList>
            <person name="Brown S.D."/>
            <person name="Wall J.D."/>
            <person name="Kucken A.M."/>
            <person name="Gilmour C.C."/>
            <person name="Podar M."/>
            <person name="Brandt C.C."/>
            <person name="Teshima H."/>
            <person name="Detter J.C."/>
            <person name="Han C.S."/>
            <person name="Land M.L."/>
            <person name="Lucas S."/>
            <person name="Han J."/>
            <person name="Pennacchio L."/>
            <person name="Nolan M."/>
            <person name="Pitluck S."/>
            <person name="Woyke T."/>
            <person name="Goodwin L."/>
            <person name="Palumbo A.V."/>
            <person name="Elias D.A."/>
        </authorList>
    </citation>
    <scope>NUCLEOTIDE SEQUENCE [LARGE SCALE GENOMIC DNA]</scope>
    <source>
        <strain evidence="7 8">Walvis Bay</strain>
    </source>
</reference>
<dbReference type="PIRSF" id="PIRSF005052">
    <property type="entry name" value="P-loopkin"/>
    <property type="match status" value="1"/>
</dbReference>
<evidence type="ECO:0000256" key="2">
    <source>
        <dbReference type="ARBA" id="ARBA00022840"/>
    </source>
</evidence>
<dbReference type="InterPro" id="IPR005337">
    <property type="entry name" value="RapZ-like"/>
</dbReference>
<feature type="binding site" evidence="4">
    <location>
        <begin position="66"/>
        <end position="69"/>
    </location>
    <ligand>
        <name>GTP</name>
        <dbReference type="ChEBI" id="CHEBI:37565"/>
    </ligand>
</feature>
<feature type="domain" description="RapZ C-terminal" evidence="6">
    <location>
        <begin position="173"/>
        <end position="292"/>
    </location>
</feature>
<dbReference type="STRING" id="690850.Desaf_3166"/>
<protein>
    <submittedName>
        <fullName evidence="7">UPF0042 nucleotide-binding protein yhbJ</fullName>
    </submittedName>
</protein>
<keyword evidence="2 4" id="KW-0067">ATP-binding</keyword>
<evidence type="ECO:0000256" key="1">
    <source>
        <dbReference type="ARBA" id="ARBA00022741"/>
    </source>
</evidence>
<feature type="binding site" evidence="4">
    <location>
        <begin position="14"/>
        <end position="21"/>
    </location>
    <ligand>
        <name>ATP</name>
        <dbReference type="ChEBI" id="CHEBI:30616"/>
    </ligand>
</feature>
<dbReference type="KEGG" id="daf:Desaf_3166"/>
<sequence length="294" mass="33385">MPRPSPIPVLVLTGLSGAGKSTALNVFEDLGFFCVDGLPASMLPKLVSLYEGQEVLPGKGLALGMDIRQQDFLRQWGQARQDLAQYDISLQVIFIEAELPELMRRYATTRRPHPLESEQLGLQQALELERNLLEPVRAEADLVLDTTHYSVHDLRRVLQEKWSYLEEQTSGLRVHIISFGFKYGPPKEADLLFDLRFLPNPYFDLLLRPLTGKDQIVADYVFQDESGKLFANKLMEFVLFLLPLYAREGRFRVTIGLGCTGGRHRSVAAAEMLFRNLKEQGYAVSLEHRHIEKG</sequence>
<dbReference type="PANTHER" id="PTHR30448">
    <property type="entry name" value="RNASE ADAPTER PROTEIN RAPZ"/>
    <property type="match status" value="1"/>
</dbReference>
<dbReference type="HOGENOM" id="CLU_059558_0_0_7"/>
<dbReference type="Pfam" id="PF22740">
    <property type="entry name" value="PapZ_C"/>
    <property type="match status" value="1"/>
</dbReference>
<dbReference type="AlphaFoldDB" id="F3Z3C3"/>
<dbReference type="Pfam" id="PF03668">
    <property type="entry name" value="RapZ-like_N"/>
    <property type="match status" value="1"/>
</dbReference>
<evidence type="ECO:0000256" key="3">
    <source>
        <dbReference type="ARBA" id="ARBA00023134"/>
    </source>
</evidence>
<keyword evidence="8" id="KW-1185">Reference proteome</keyword>
<dbReference type="Proteomes" id="UP000007844">
    <property type="component" value="Chromosome"/>
</dbReference>
<evidence type="ECO:0000259" key="5">
    <source>
        <dbReference type="Pfam" id="PF03668"/>
    </source>
</evidence>
<accession>F3Z3C3</accession>
<evidence type="ECO:0000313" key="7">
    <source>
        <dbReference type="EMBL" id="EGJ51463.1"/>
    </source>
</evidence>
<evidence type="ECO:0000313" key="8">
    <source>
        <dbReference type="Proteomes" id="UP000007844"/>
    </source>
</evidence>
<dbReference type="GO" id="GO:0005525">
    <property type="term" value="F:GTP binding"/>
    <property type="evidence" value="ECO:0007669"/>
    <property type="project" value="UniProtKB-UniRule"/>
</dbReference>
<dbReference type="InterPro" id="IPR027417">
    <property type="entry name" value="P-loop_NTPase"/>
</dbReference>